<dbReference type="InterPro" id="IPR032710">
    <property type="entry name" value="NTF2-like_dom_sf"/>
</dbReference>
<accession>A6G5H0</accession>
<evidence type="ECO:0008006" key="3">
    <source>
        <dbReference type="Google" id="ProtNLM"/>
    </source>
</evidence>
<dbReference type="Proteomes" id="UP000005801">
    <property type="component" value="Unassembled WGS sequence"/>
</dbReference>
<dbReference type="GO" id="GO:0020037">
    <property type="term" value="F:heme binding"/>
    <property type="evidence" value="ECO:0007669"/>
    <property type="project" value="InterPro"/>
</dbReference>
<dbReference type="Gene3D" id="3.10.450.50">
    <property type="match status" value="1"/>
</dbReference>
<dbReference type="OrthoDB" id="9800684at2"/>
<comment type="caution">
    <text evidence="1">The sequence shown here is derived from an EMBL/GenBank/DDBJ whole genome shotgun (WGS) entry which is preliminary data.</text>
</comment>
<dbReference type="EMBL" id="ABCS01000025">
    <property type="protein sequence ID" value="EDM78913.1"/>
    <property type="molecule type" value="Genomic_DNA"/>
</dbReference>
<proteinExistence type="predicted"/>
<dbReference type="SUPFAM" id="SSF54427">
    <property type="entry name" value="NTF2-like"/>
    <property type="match status" value="1"/>
</dbReference>
<keyword evidence="2" id="KW-1185">Reference proteome</keyword>
<dbReference type="Gene3D" id="1.20.58.480">
    <property type="match status" value="1"/>
</dbReference>
<reference evidence="1 2" key="1">
    <citation type="submission" date="2007-06" db="EMBL/GenBank/DDBJ databases">
        <authorList>
            <person name="Shimkets L."/>
            <person name="Ferriera S."/>
            <person name="Johnson J."/>
            <person name="Kravitz S."/>
            <person name="Beeson K."/>
            <person name="Sutton G."/>
            <person name="Rogers Y.-H."/>
            <person name="Friedman R."/>
            <person name="Frazier M."/>
            <person name="Venter J.C."/>
        </authorList>
    </citation>
    <scope>NUCLEOTIDE SEQUENCE [LARGE SCALE GENOMIC DNA]</scope>
    <source>
        <strain evidence="1 2">SIR-1</strain>
    </source>
</reference>
<evidence type="ECO:0000313" key="1">
    <source>
        <dbReference type="EMBL" id="EDM78913.1"/>
    </source>
</evidence>
<dbReference type="AlphaFoldDB" id="A6G5H0"/>
<dbReference type="RefSeq" id="WP_006971969.1">
    <property type="nucleotide sequence ID" value="NZ_ABCS01000025.1"/>
</dbReference>
<dbReference type="GO" id="GO:0046872">
    <property type="term" value="F:metal ion binding"/>
    <property type="evidence" value="ECO:0007669"/>
    <property type="project" value="InterPro"/>
</dbReference>
<dbReference type="STRING" id="391625.PPSIR1_03553"/>
<gene>
    <name evidence="1" type="ORF">PPSIR1_03553</name>
</gene>
<protein>
    <recommendedName>
        <fullName evidence="3">SnoaL-like domain-containing protein</fullName>
    </recommendedName>
</protein>
<name>A6G5H0_9BACT</name>
<organism evidence="1 2">
    <name type="scientific">Plesiocystis pacifica SIR-1</name>
    <dbReference type="NCBI Taxonomy" id="391625"/>
    <lineage>
        <taxon>Bacteria</taxon>
        <taxon>Pseudomonadati</taxon>
        <taxon>Myxococcota</taxon>
        <taxon>Polyangia</taxon>
        <taxon>Nannocystales</taxon>
        <taxon>Nannocystaceae</taxon>
        <taxon>Plesiocystis</taxon>
    </lineage>
</organism>
<sequence length="576" mass="63225">MSPYDVYVLVPALEQRWSQPCMWALARRLRPLLTSLELSLSVLADGLEACVAGERGSYHAHAAQLRAVLRSIEGQLDLIEAEALRLHDPRLPWLVPSQAGREGSTQSRALAVTARGRQLGTFDRDLGRLRLRYLELSAAIGFDLGLGLALCGRPTHARVLDYDALVDPAGLLEALTVERYAEFVEDRVFMRVHQIVEGQLEHYHLLLAEAREGLGGLGLESAPTPRCPDDRAQAAQLEAFVATLDQATRIIEVYADTITILRHMDASDYAPLRVALRDASGALSERARSRARVVHELFQALLAECPGLDLFRCVQDPAAQPRSYRVLAAFERLAAACSLSKSVHAVMVDNMLGQQVLGTLGAEVVTLGKLAAAPVLPELDRAMTQLSLWTLLAHADQAGRVILEQEQRFGLAGKYSFEPSADAASPEAMRASVDAYYGCIVSRCADGWVALFEPERGMFIDPPGTKPSLGPRQLRNAFEGFFLEVFTGIRGLEHQVREDPVPAERLDVADYELAVDWSFHAETCLGPTVKVSGVEVFCFDARGRITLVQAIWDTSAVAREMLELRLAQGDRERAAS</sequence>
<dbReference type="SUPFAM" id="SSF140959">
    <property type="entry name" value="Indolic compounds 2,3-dioxygenase-like"/>
    <property type="match status" value="1"/>
</dbReference>
<dbReference type="InterPro" id="IPR037217">
    <property type="entry name" value="Trp/Indoleamine_2_3_dOase-like"/>
</dbReference>
<evidence type="ECO:0000313" key="2">
    <source>
        <dbReference type="Proteomes" id="UP000005801"/>
    </source>
</evidence>
<dbReference type="GO" id="GO:0019441">
    <property type="term" value="P:L-tryptophan catabolic process to kynurenine"/>
    <property type="evidence" value="ECO:0007669"/>
    <property type="project" value="InterPro"/>
</dbReference>